<sequence>LALAQLRSSRAKLVTCRQAHTANVEFVSRPWTNAHAPVADSMVTNCPNLALAVLTADCAPVLLADPVSKIIGAVHAGWRGAIAGVIDKTLMLMSEKGADISSIIAAIGPCIRQASYEVDTEFKNRFVKNDSINERFFFGGKGIGRHHFDLSAYVRYQLERGGVEHISQLDGDTFADDDKFFSYRRSVLNGEDNYGRGISMIALGQRDDL</sequence>
<keyword evidence="3" id="KW-0808">Transferase</keyword>
<evidence type="ECO:0000256" key="5">
    <source>
        <dbReference type="ARBA" id="ARBA00022801"/>
    </source>
</evidence>
<proteinExistence type="inferred from homology"/>
<comment type="similarity">
    <text evidence="2">Belongs to the purine nucleoside phosphorylase YfiH/LACC1 family.</text>
</comment>
<dbReference type="InterPro" id="IPR038371">
    <property type="entry name" value="Cu_polyphenol_OxRdtase_sf"/>
</dbReference>
<reference evidence="10" key="1">
    <citation type="submission" date="2018-05" db="EMBL/GenBank/DDBJ databases">
        <authorList>
            <person name="Lanie J.A."/>
            <person name="Ng W.-L."/>
            <person name="Kazmierczak K.M."/>
            <person name="Andrzejewski T.M."/>
            <person name="Davidsen T.M."/>
            <person name="Wayne K.J."/>
            <person name="Tettelin H."/>
            <person name="Glass J.I."/>
            <person name="Rusch D."/>
            <person name="Podicherti R."/>
            <person name="Tsui H.-C.T."/>
            <person name="Winkler M.E."/>
        </authorList>
    </citation>
    <scope>NUCLEOTIDE SEQUENCE</scope>
</reference>
<comment type="catalytic activity">
    <reaction evidence="8">
        <text>adenosine + phosphate = alpha-D-ribose 1-phosphate + adenine</text>
        <dbReference type="Rhea" id="RHEA:27642"/>
        <dbReference type="ChEBI" id="CHEBI:16335"/>
        <dbReference type="ChEBI" id="CHEBI:16708"/>
        <dbReference type="ChEBI" id="CHEBI:43474"/>
        <dbReference type="ChEBI" id="CHEBI:57720"/>
        <dbReference type="EC" id="2.4.2.1"/>
    </reaction>
    <physiologicalReaction direction="left-to-right" evidence="8">
        <dbReference type="Rhea" id="RHEA:27643"/>
    </physiologicalReaction>
</comment>
<feature type="non-terminal residue" evidence="10">
    <location>
        <position position="1"/>
    </location>
</feature>
<dbReference type="AlphaFoldDB" id="A0A382XU27"/>
<dbReference type="SUPFAM" id="SSF64438">
    <property type="entry name" value="CNF1/YfiH-like putative cysteine hydrolases"/>
    <property type="match status" value="1"/>
</dbReference>
<dbReference type="Gene3D" id="3.60.140.10">
    <property type="entry name" value="CNF1/YfiH-like putative cysteine hydrolases"/>
    <property type="match status" value="1"/>
</dbReference>
<protein>
    <recommendedName>
        <fullName evidence="11">Purine nucleoside phosphorylase</fullName>
    </recommendedName>
</protein>
<dbReference type="Pfam" id="PF02578">
    <property type="entry name" value="Cu-oxidase_4"/>
    <property type="match status" value="1"/>
</dbReference>
<dbReference type="GO" id="GO:0017061">
    <property type="term" value="F:S-methyl-5-thioadenosine phosphorylase activity"/>
    <property type="evidence" value="ECO:0007669"/>
    <property type="project" value="UniProtKB-EC"/>
</dbReference>
<accession>A0A382XU27</accession>
<dbReference type="PANTHER" id="PTHR30616:SF2">
    <property type="entry name" value="PURINE NUCLEOSIDE PHOSPHORYLASE LACC1"/>
    <property type="match status" value="1"/>
</dbReference>
<comment type="catalytic activity">
    <reaction evidence="9">
        <text>S-methyl-5'-thioadenosine + phosphate = 5-(methylsulfanyl)-alpha-D-ribose 1-phosphate + adenine</text>
        <dbReference type="Rhea" id="RHEA:11852"/>
        <dbReference type="ChEBI" id="CHEBI:16708"/>
        <dbReference type="ChEBI" id="CHEBI:17509"/>
        <dbReference type="ChEBI" id="CHEBI:43474"/>
        <dbReference type="ChEBI" id="CHEBI:58533"/>
        <dbReference type="EC" id="2.4.2.28"/>
    </reaction>
    <physiologicalReaction direction="left-to-right" evidence="9">
        <dbReference type="Rhea" id="RHEA:11853"/>
    </physiologicalReaction>
</comment>
<dbReference type="InterPro" id="IPR003730">
    <property type="entry name" value="Cu_polyphenol_OxRdtase"/>
</dbReference>
<evidence type="ECO:0000256" key="7">
    <source>
        <dbReference type="ARBA" id="ARBA00047989"/>
    </source>
</evidence>
<evidence type="ECO:0000256" key="9">
    <source>
        <dbReference type="ARBA" id="ARBA00049893"/>
    </source>
</evidence>
<evidence type="ECO:0000256" key="6">
    <source>
        <dbReference type="ARBA" id="ARBA00022833"/>
    </source>
</evidence>
<evidence type="ECO:0000256" key="1">
    <source>
        <dbReference type="ARBA" id="ARBA00000553"/>
    </source>
</evidence>
<evidence type="ECO:0008006" key="11">
    <source>
        <dbReference type="Google" id="ProtNLM"/>
    </source>
</evidence>
<name>A0A382XU27_9ZZZZ</name>
<dbReference type="CDD" id="cd16833">
    <property type="entry name" value="YfiH"/>
    <property type="match status" value="1"/>
</dbReference>
<evidence type="ECO:0000256" key="8">
    <source>
        <dbReference type="ARBA" id="ARBA00048968"/>
    </source>
</evidence>
<dbReference type="GO" id="GO:0005507">
    <property type="term" value="F:copper ion binding"/>
    <property type="evidence" value="ECO:0007669"/>
    <property type="project" value="TreeGrafter"/>
</dbReference>
<evidence type="ECO:0000313" key="10">
    <source>
        <dbReference type="EMBL" id="SVD74155.1"/>
    </source>
</evidence>
<dbReference type="PANTHER" id="PTHR30616">
    <property type="entry name" value="UNCHARACTERIZED PROTEIN YFIH"/>
    <property type="match status" value="1"/>
</dbReference>
<keyword evidence="5" id="KW-0378">Hydrolase</keyword>
<keyword evidence="6" id="KW-0862">Zinc</keyword>
<evidence type="ECO:0000256" key="3">
    <source>
        <dbReference type="ARBA" id="ARBA00022679"/>
    </source>
</evidence>
<comment type="catalytic activity">
    <reaction evidence="1">
        <text>inosine + phosphate = alpha-D-ribose 1-phosphate + hypoxanthine</text>
        <dbReference type="Rhea" id="RHEA:27646"/>
        <dbReference type="ChEBI" id="CHEBI:17368"/>
        <dbReference type="ChEBI" id="CHEBI:17596"/>
        <dbReference type="ChEBI" id="CHEBI:43474"/>
        <dbReference type="ChEBI" id="CHEBI:57720"/>
        <dbReference type="EC" id="2.4.2.1"/>
    </reaction>
    <physiologicalReaction direction="left-to-right" evidence="1">
        <dbReference type="Rhea" id="RHEA:27647"/>
    </physiologicalReaction>
</comment>
<gene>
    <name evidence="10" type="ORF">METZ01_LOCUS427009</name>
</gene>
<comment type="catalytic activity">
    <reaction evidence="7">
        <text>adenosine + H2O + H(+) = inosine + NH4(+)</text>
        <dbReference type="Rhea" id="RHEA:24408"/>
        <dbReference type="ChEBI" id="CHEBI:15377"/>
        <dbReference type="ChEBI" id="CHEBI:15378"/>
        <dbReference type="ChEBI" id="CHEBI:16335"/>
        <dbReference type="ChEBI" id="CHEBI:17596"/>
        <dbReference type="ChEBI" id="CHEBI:28938"/>
        <dbReference type="EC" id="3.5.4.4"/>
    </reaction>
    <physiologicalReaction direction="left-to-right" evidence="7">
        <dbReference type="Rhea" id="RHEA:24409"/>
    </physiologicalReaction>
</comment>
<organism evidence="10">
    <name type="scientific">marine metagenome</name>
    <dbReference type="NCBI Taxonomy" id="408172"/>
    <lineage>
        <taxon>unclassified sequences</taxon>
        <taxon>metagenomes</taxon>
        <taxon>ecological metagenomes</taxon>
    </lineage>
</organism>
<keyword evidence="4" id="KW-0479">Metal-binding</keyword>
<evidence type="ECO:0000256" key="4">
    <source>
        <dbReference type="ARBA" id="ARBA00022723"/>
    </source>
</evidence>
<evidence type="ECO:0000256" key="2">
    <source>
        <dbReference type="ARBA" id="ARBA00007353"/>
    </source>
</evidence>
<dbReference type="InterPro" id="IPR011324">
    <property type="entry name" value="Cytotoxic_necrot_fac-like_cat"/>
</dbReference>
<dbReference type="GO" id="GO:0016787">
    <property type="term" value="F:hydrolase activity"/>
    <property type="evidence" value="ECO:0007669"/>
    <property type="project" value="UniProtKB-KW"/>
</dbReference>
<dbReference type="NCBIfam" id="TIGR00726">
    <property type="entry name" value="peptidoglycan editing factor PgeF"/>
    <property type="match status" value="1"/>
</dbReference>
<dbReference type="EMBL" id="UINC01170218">
    <property type="protein sequence ID" value="SVD74155.1"/>
    <property type="molecule type" value="Genomic_DNA"/>
</dbReference>